<sequence length="159" mass="17209">NDIERDKLNAELSKVQQAKVEKMNDKINTVAGNIDSLNSALEVGHELAGIVGKHPSAVTRSQNYNPLTLGFGFLPDVAEDTRSLRAKADEYNLKVILPSLKGTFGSNPTEGERAALMQSQNGIKSATSNEAFLRELNKAQDVIIRMQKRQSAGLGFAVG</sequence>
<protein>
    <submittedName>
        <fullName evidence="1">DNA transfer protein p33</fullName>
    </submittedName>
</protein>
<evidence type="ECO:0000313" key="2">
    <source>
        <dbReference type="Proteomes" id="UP001206878"/>
    </source>
</evidence>
<evidence type="ECO:0000313" key="1">
    <source>
        <dbReference type="EMBL" id="MCR6678486.1"/>
    </source>
</evidence>
<name>A0AAW5MWM8_9ESCH</name>
<dbReference type="EMBL" id="JANPXH010000101">
    <property type="protein sequence ID" value="MCR6678486.1"/>
    <property type="molecule type" value="Genomic_DNA"/>
</dbReference>
<proteinExistence type="predicted"/>
<organism evidence="1 2">
    <name type="scientific">Escherichia marmotae</name>
    <dbReference type="NCBI Taxonomy" id="1499973"/>
    <lineage>
        <taxon>Bacteria</taxon>
        <taxon>Pseudomonadati</taxon>
        <taxon>Pseudomonadota</taxon>
        <taxon>Gammaproteobacteria</taxon>
        <taxon>Enterobacterales</taxon>
        <taxon>Enterobacteriaceae</taxon>
        <taxon>Escherichia</taxon>
    </lineage>
</organism>
<dbReference type="AlphaFoldDB" id="A0AAW5MWM8"/>
<gene>
    <name evidence="1" type="ORF">NVV43_23350</name>
</gene>
<dbReference type="Proteomes" id="UP001206878">
    <property type="component" value="Unassembled WGS sequence"/>
</dbReference>
<comment type="caution">
    <text evidence="1">The sequence shown here is derived from an EMBL/GenBank/DDBJ whole genome shotgun (WGS) entry which is preliminary data.</text>
</comment>
<reference evidence="1" key="1">
    <citation type="submission" date="2022-07" db="EMBL/GenBank/DDBJ databases">
        <title>Diversity of ethanolamine utilization by human commensal Escherichia coli.</title>
        <authorList>
            <person name="Jubelin G."/>
        </authorList>
    </citation>
    <scope>NUCLEOTIDE SEQUENCE</scope>
    <source>
        <strain evidence="1">S1</strain>
    </source>
</reference>
<accession>A0AAW5MWM8</accession>
<feature type="non-terminal residue" evidence="1">
    <location>
        <position position="1"/>
    </location>
</feature>